<keyword evidence="2" id="KW-0285">Flavoprotein</keyword>
<dbReference type="PRINTS" id="PR00420">
    <property type="entry name" value="RNGMNOXGNASE"/>
</dbReference>
<evidence type="ECO:0000256" key="2">
    <source>
        <dbReference type="ARBA" id="ARBA00022630"/>
    </source>
</evidence>
<evidence type="ECO:0000313" key="8">
    <source>
        <dbReference type="EMBL" id="SNS55385.1"/>
    </source>
</evidence>
<accession>A0A239FF47</accession>
<dbReference type="InterPro" id="IPR050493">
    <property type="entry name" value="FAD-dep_Monooxygenase_BioMet"/>
</dbReference>
<dbReference type="Gene3D" id="3.50.50.60">
    <property type="entry name" value="FAD/NAD(P)-binding domain"/>
    <property type="match status" value="1"/>
</dbReference>
<dbReference type="AlphaFoldDB" id="A0A239FF47"/>
<dbReference type="Pfam" id="PF01494">
    <property type="entry name" value="FAD_binding_3"/>
    <property type="match status" value="1"/>
</dbReference>
<evidence type="ECO:0000256" key="4">
    <source>
        <dbReference type="ARBA" id="ARBA00023002"/>
    </source>
</evidence>
<dbReference type="GO" id="GO:0004497">
    <property type="term" value="F:monooxygenase activity"/>
    <property type="evidence" value="ECO:0007669"/>
    <property type="project" value="UniProtKB-KW"/>
</dbReference>
<sequence length="419" mass="45101">MSTMMIAGGGIGGLAAALAVVRAGYRAVVLERQPEFGELGAGIQLGPNAFRALEQLGVTHSVAERAVFVDRLRLMDALTGHLIAGLEVGTTFRKRYGHPYAVAHRGHLHRALLEACRSSDAVDLCSDNGVERYDQDDDGVTVTLTDGRRLRGVGLIGADGLHSAVRGQLVGDGPPRVSGHTTYRAVIPAARMPEDLRGHAVTLWAAPGCHVVHYPIAGSTLVNLVLTRDTGADQPVAGRPVEPAEMAANFGHLHPSPRRLITLAQDWKAWVLCDRDPSDRWQDGRVVLLGDAAHPMLQYAAQGACQALEDAVCLGDALAEQAPIPAFAHYTARRSAHTRRVQQTSRYLGREIYHPSGPAADKRDAMLAAWTEHDLLDRLDWLYASPPAARPGLPDPWSGTRQTLDAARHNGRPPSGSTR</sequence>
<keyword evidence="5" id="KW-0503">Monooxygenase</keyword>
<feature type="region of interest" description="Disordered" evidence="6">
    <location>
        <begin position="389"/>
        <end position="419"/>
    </location>
</feature>
<comment type="cofactor">
    <cofactor evidence="1">
        <name>FAD</name>
        <dbReference type="ChEBI" id="CHEBI:57692"/>
    </cofactor>
</comment>
<dbReference type="Proteomes" id="UP000198415">
    <property type="component" value="Unassembled WGS sequence"/>
</dbReference>
<keyword evidence="3" id="KW-0274">FAD</keyword>
<dbReference type="InterPro" id="IPR036188">
    <property type="entry name" value="FAD/NAD-bd_sf"/>
</dbReference>
<organism evidence="8 9">
    <name type="scientific">Actinoplanes regularis</name>
    <dbReference type="NCBI Taxonomy" id="52697"/>
    <lineage>
        <taxon>Bacteria</taxon>
        <taxon>Bacillati</taxon>
        <taxon>Actinomycetota</taxon>
        <taxon>Actinomycetes</taxon>
        <taxon>Micromonosporales</taxon>
        <taxon>Micromonosporaceae</taxon>
        <taxon>Actinoplanes</taxon>
    </lineage>
</organism>
<dbReference type="RefSeq" id="WP_089297293.1">
    <property type="nucleotide sequence ID" value="NZ_BOMU01000078.1"/>
</dbReference>
<protein>
    <submittedName>
        <fullName evidence="8">Salicylate hydroxylase</fullName>
    </submittedName>
</protein>
<evidence type="ECO:0000256" key="3">
    <source>
        <dbReference type="ARBA" id="ARBA00022827"/>
    </source>
</evidence>
<dbReference type="GO" id="GO:0071949">
    <property type="term" value="F:FAD binding"/>
    <property type="evidence" value="ECO:0007669"/>
    <property type="project" value="InterPro"/>
</dbReference>
<evidence type="ECO:0000256" key="5">
    <source>
        <dbReference type="ARBA" id="ARBA00023033"/>
    </source>
</evidence>
<gene>
    <name evidence="8" type="ORF">SAMN06264365_11847</name>
</gene>
<dbReference type="SUPFAM" id="SSF51905">
    <property type="entry name" value="FAD/NAD(P)-binding domain"/>
    <property type="match status" value="1"/>
</dbReference>
<dbReference type="SUPFAM" id="SSF54373">
    <property type="entry name" value="FAD-linked reductases, C-terminal domain"/>
    <property type="match status" value="1"/>
</dbReference>
<dbReference type="InterPro" id="IPR002938">
    <property type="entry name" value="FAD-bd"/>
</dbReference>
<keyword evidence="9" id="KW-1185">Reference proteome</keyword>
<dbReference type="EMBL" id="FZNR01000018">
    <property type="protein sequence ID" value="SNS55385.1"/>
    <property type="molecule type" value="Genomic_DNA"/>
</dbReference>
<evidence type="ECO:0000313" key="9">
    <source>
        <dbReference type="Proteomes" id="UP000198415"/>
    </source>
</evidence>
<evidence type="ECO:0000259" key="7">
    <source>
        <dbReference type="Pfam" id="PF01494"/>
    </source>
</evidence>
<dbReference type="PANTHER" id="PTHR13789">
    <property type="entry name" value="MONOOXYGENASE"/>
    <property type="match status" value="1"/>
</dbReference>
<reference evidence="8 9" key="1">
    <citation type="submission" date="2017-06" db="EMBL/GenBank/DDBJ databases">
        <authorList>
            <person name="Kim H.J."/>
            <person name="Triplett B.A."/>
        </authorList>
    </citation>
    <scope>NUCLEOTIDE SEQUENCE [LARGE SCALE GENOMIC DNA]</scope>
    <source>
        <strain evidence="8 9">DSM 43151</strain>
    </source>
</reference>
<dbReference type="PANTHER" id="PTHR13789:SF318">
    <property type="entry name" value="GERANYLGERANYL DIPHOSPHATE REDUCTASE"/>
    <property type="match status" value="1"/>
</dbReference>
<name>A0A239FF47_9ACTN</name>
<evidence type="ECO:0000256" key="1">
    <source>
        <dbReference type="ARBA" id="ARBA00001974"/>
    </source>
</evidence>
<dbReference type="OrthoDB" id="9782160at2"/>
<proteinExistence type="predicted"/>
<evidence type="ECO:0000256" key="6">
    <source>
        <dbReference type="SAM" id="MobiDB-lite"/>
    </source>
</evidence>
<feature type="domain" description="FAD-binding" evidence="7">
    <location>
        <begin position="4"/>
        <end position="343"/>
    </location>
</feature>
<keyword evidence="4" id="KW-0560">Oxidoreductase</keyword>